<accession>V6TFV4</accession>
<dbReference type="VEuPathDB" id="GiardiaDB:QR46_1604"/>
<reference evidence="2" key="1">
    <citation type="submission" date="2012-02" db="EMBL/GenBank/DDBJ databases">
        <title>Genome sequencing of Giardia lamblia Genotypes A2 and B isolates (DH and GS) and comparative analysis with the genomes of Genotypes A1 and E (WB and Pig).</title>
        <authorList>
            <person name="Adam R."/>
            <person name="Dahlstrom E."/>
            <person name="Martens C."/>
            <person name="Bruno D."/>
            <person name="Barbian K."/>
            <person name="Porcella S.F."/>
            <person name="Nash T."/>
        </authorList>
    </citation>
    <scope>NUCLEOTIDE SEQUENCE</scope>
    <source>
        <strain evidence="2">DH</strain>
    </source>
</reference>
<evidence type="ECO:0000313" key="1">
    <source>
        <dbReference type="EMBL" id="ESU35810.1"/>
    </source>
</evidence>
<evidence type="ECO:0000313" key="2">
    <source>
        <dbReference type="Proteomes" id="UP000018320"/>
    </source>
</evidence>
<dbReference type="InterPro" id="IPR016266">
    <property type="entry name" value="POLE2"/>
</dbReference>
<dbReference type="VEuPathDB" id="GiardiaDB:GL50581_911"/>
<dbReference type="Proteomes" id="UP000018320">
    <property type="component" value="Unassembled WGS sequence"/>
</dbReference>
<proteinExistence type="predicted"/>
<dbReference type="VEuPathDB" id="GiardiaDB:DHA2_154642"/>
<organism evidence="1 2">
    <name type="scientific">Giardia intestinalis</name>
    <name type="common">Giardia lamblia</name>
    <dbReference type="NCBI Taxonomy" id="5741"/>
    <lineage>
        <taxon>Eukaryota</taxon>
        <taxon>Metamonada</taxon>
        <taxon>Diplomonadida</taxon>
        <taxon>Hexamitidae</taxon>
        <taxon>Giardiinae</taxon>
        <taxon>Giardia</taxon>
    </lineage>
</organism>
<reference evidence="1 2" key="2">
    <citation type="journal article" date="2013" name="Genome Biol. Evol.">
        <title>Genome sequencing of Giardia lamblia genotypes A2 and B isolates (DH and GS) and comparative analysis with the genomes of genotypes A1 and E (WB and Pig).</title>
        <authorList>
            <person name="Adam R.D."/>
            <person name="Dahlstrom E.W."/>
            <person name="Martens C.A."/>
            <person name="Bruno D.P."/>
            <person name="Barbian K.D."/>
            <person name="Ricklefs S.M."/>
            <person name="Hernandez M.M."/>
            <person name="Narla N.P."/>
            <person name="Patel R.B."/>
            <person name="Porcella S.F."/>
            <person name="Nash T.E."/>
        </authorList>
    </citation>
    <scope>NUCLEOTIDE SEQUENCE [LARGE SCALE GENOMIC DNA]</scope>
    <source>
        <strain evidence="1 2">DH</strain>
    </source>
</reference>
<dbReference type="GO" id="GO:0008622">
    <property type="term" value="C:epsilon DNA polymerase complex"/>
    <property type="evidence" value="ECO:0007669"/>
    <property type="project" value="InterPro"/>
</dbReference>
<dbReference type="GO" id="GO:0003677">
    <property type="term" value="F:DNA binding"/>
    <property type="evidence" value="ECO:0007669"/>
    <property type="project" value="InterPro"/>
</dbReference>
<dbReference type="PANTHER" id="PTHR12708:SF0">
    <property type="entry name" value="DNA POLYMERASE EPSILON SUBUNIT 2"/>
    <property type="match status" value="1"/>
</dbReference>
<sequence length="542" mass="60208">MNPDVATRFVQDKLTLYRKRMDVSAIKDLISRIRVLKTPEDAEDLVMRVILCSTGAMITSDIYTNIVTALESQGSDIFKASAILSLDNTTPFYSVHEDHLILTSGVQKHTRETISNTIKLRIAFLQRHLLQYVNTTFPIDSKDALFASCLNSCKHLSSLALLEGSNSSCVLVAGVLHDTHDALQLEDETALVTLLLDKIKYNNIQNFDTFFLENQTQVSLPLLNQAVVAVVGSVEGGKLRANAIFTPLIETPESFNALMGTDKTPAYKSIFSTVHTNTPEFGLVFSQVLFSDSRCVNDLLLMLREYDRNTESKHIPSHIIIFGVFCEGRQSSPSNALLNIKKFLDALIAEQLTKVTDRTLFVFAPHKADPSLTGDVHPRQLFSKKTVDTLRTDYQTLKLSFPTTPFHLAYGHQTLVLSSMPHEEVFLNLTKDSTVMTEIEGYYATHEELANFIVAQKNLFPFPHSTAPWLWGADPLLNLLPLPNSIILADGAFARCSVASGVTVASPGSFYTDRTYVVFHAAKTNSPIDILQLSKQMDSAEL</sequence>
<dbReference type="PANTHER" id="PTHR12708">
    <property type="entry name" value="DNA POLYMERASE EPSILON SUBUNIT B"/>
    <property type="match status" value="1"/>
</dbReference>
<protein>
    <submittedName>
        <fullName evidence="1">DNA polymerase alpha/epsilon subunit B</fullName>
    </submittedName>
</protein>
<comment type="caution">
    <text evidence="1">The sequence shown here is derived from an EMBL/GenBank/DDBJ whole genome shotgun (WGS) entry which is preliminary data.</text>
</comment>
<dbReference type="EMBL" id="AHGT01000067">
    <property type="protein sequence ID" value="ESU35810.1"/>
    <property type="molecule type" value="Genomic_DNA"/>
</dbReference>
<gene>
    <name evidence="1" type="ORF">DHA2_154642</name>
</gene>
<dbReference type="GO" id="GO:0006261">
    <property type="term" value="P:DNA-templated DNA replication"/>
    <property type="evidence" value="ECO:0007669"/>
    <property type="project" value="InterPro"/>
</dbReference>
<dbReference type="GO" id="GO:0042276">
    <property type="term" value="P:error-prone translesion synthesis"/>
    <property type="evidence" value="ECO:0007669"/>
    <property type="project" value="TreeGrafter"/>
</dbReference>
<dbReference type="VEuPathDB" id="GiardiaDB:GL50803_003706"/>
<name>V6TFV4_GIAIN</name>
<dbReference type="AlphaFoldDB" id="V6TFV4"/>